<dbReference type="Gene3D" id="1.10.238.10">
    <property type="entry name" value="EF-hand"/>
    <property type="match status" value="1"/>
</dbReference>
<evidence type="ECO:0000313" key="4">
    <source>
        <dbReference type="Proteomes" id="UP000269396"/>
    </source>
</evidence>
<protein>
    <submittedName>
        <fullName evidence="3">Uncharacterized protein</fullName>
    </submittedName>
</protein>
<evidence type="ECO:0000256" key="2">
    <source>
        <dbReference type="ARBA" id="ARBA00023203"/>
    </source>
</evidence>
<accession>A0A183Q4D0</accession>
<dbReference type="InterPro" id="IPR014837">
    <property type="entry name" value="EF-hand_Ca_insen"/>
</dbReference>
<sequence length="78" mass="8513">MTRDNVDEATEEQLIQSFKTLGGDKGYITAQDIKERLSASDAEYCLQNMPVLNGPTGDSGALDYESFAYSICGRKPTS</sequence>
<dbReference type="Proteomes" id="UP000269396">
    <property type="component" value="Unassembled WGS sequence"/>
</dbReference>
<organism evidence="3 4">
    <name type="scientific">Schistosoma mattheei</name>
    <dbReference type="NCBI Taxonomy" id="31246"/>
    <lineage>
        <taxon>Eukaryota</taxon>
        <taxon>Metazoa</taxon>
        <taxon>Spiralia</taxon>
        <taxon>Lophotrochozoa</taxon>
        <taxon>Platyhelminthes</taxon>
        <taxon>Trematoda</taxon>
        <taxon>Digenea</taxon>
        <taxon>Strigeidida</taxon>
        <taxon>Schistosomatoidea</taxon>
        <taxon>Schistosomatidae</taxon>
        <taxon>Schistosoma</taxon>
    </lineage>
</organism>
<evidence type="ECO:0000256" key="1">
    <source>
        <dbReference type="ARBA" id="ARBA00022737"/>
    </source>
</evidence>
<dbReference type="GO" id="GO:0003779">
    <property type="term" value="F:actin binding"/>
    <property type="evidence" value="ECO:0007669"/>
    <property type="project" value="UniProtKB-KW"/>
</dbReference>
<keyword evidence="1" id="KW-0677">Repeat</keyword>
<dbReference type="Pfam" id="PF08726">
    <property type="entry name" value="EFhand_Ca_insen"/>
    <property type="match status" value="1"/>
</dbReference>
<keyword evidence="2" id="KW-0009">Actin-binding</keyword>
<dbReference type="SUPFAM" id="SSF47473">
    <property type="entry name" value="EF-hand"/>
    <property type="match status" value="1"/>
</dbReference>
<dbReference type="EMBL" id="UZAL01047439">
    <property type="protein sequence ID" value="VDP84919.1"/>
    <property type="molecule type" value="Genomic_DNA"/>
</dbReference>
<keyword evidence="4" id="KW-1185">Reference proteome</keyword>
<name>A0A183Q4D0_9TREM</name>
<proteinExistence type="predicted"/>
<evidence type="ECO:0000313" key="3">
    <source>
        <dbReference type="EMBL" id="VDP84919.1"/>
    </source>
</evidence>
<dbReference type="FunFam" id="1.10.238.10:FF:000004">
    <property type="entry name" value="Actinin alpha 1"/>
    <property type="match status" value="1"/>
</dbReference>
<dbReference type="InterPro" id="IPR011992">
    <property type="entry name" value="EF-hand-dom_pair"/>
</dbReference>
<dbReference type="STRING" id="31246.A0A183Q4D0"/>
<reference evidence="3 4" key="1">
    <citation type="submission" date="2018-11" db="EMBL/GenBank/DDBJ databases">
        <authorList>
            <consortium name="Pathogen Informatics"/>
        </authorList>
    </citation>
    <scope>NUCLEOTIDE SEQUENCE [LARGE SCALE GENOMIC DNA]</scope>
    <source>
        <strain>Denwood</strain>
        <strain evidence="4">Zambia</strain>
    </source>
</reference>
<dbReference type="AlphaFoldDB" id="A0A183Q4D0"/>
<gene>
    <name evidence="3" type="ORF">SMTD_LOCUS21467</name>
</gene>
<dbReference type="SMART" id="SM01184">
    <property type="entry name" value="efhand_Ca_insen"/>
    <property type="match status" value="1"/>
</dbReference>